<evidence type="ECO:0000256" key="3">
    <source>
        <dbReference type="ARBA" id="ARBA00004713"/>
    </source>
</evidence>
<comment type="catalytic activity">
    <reaction evidence="11 12">
        <text>D-glycero-beta-D-manno-heptose 1-phosphate + ATP + H(+) = ADP-D-glycero-beta-D-manno-heptose + diphosphate</text>
        <dbReference type="Rhea" id="RHEA:27465"/>
        <dbReference type="ChEBI" id="CHEBI:15378"/>
        <dbReference type="ChEBI" id="CHEBI:30616"/>
        <dbReference type="ChEBI" id="CHEBI:33019"/>
        <dbReference type="ChEBI" id="CHEBI:59967"/>
        <dbReference type="ChEBI" id="CHEBI:61593"/>
        <dbReference type="EC" id="2.7.7.70"/>
    </reaction>
</comment>
<dbReference type="NCBIfam" id="NF008454">
    <property type="entry name" value="PRK11316.1"/>
    <property type="match status" value="1"/>
</dbReference>
<proteinExistence type="inferred from homology"/>
<comment type="similarity">
    <text evidence="12">In the N-terminal section; belongs to the carbohydrate kinase PfkB family.</text>
</comment>
<accession>A0ABZ2F4L5</accession>
<dbReference type="PANTHER" id="PTHR46969:SF1">
    <property type="entry name" value="BIFUNCTIONAL PROTEIN HLDE"/>
    <property type="match status" value="1"/>
</dbReference>
<dbReference type="EC" id="2.7.7.70" evidence="12"/>
<dbReference type="InterPro" id="IPR011611">
    <property type="entry name" value="PfkB_dom"/>
</dbReference>
<dbReference type="Proteomes" id="UP001359308">
    <property type="component" value="Chromosome"/>
</dbReference>
<dbReference type="EC" id="2.7.1.167" evidence="12"/>
<dbReference type="InterPro" id="IPR014729">
    <property type="entry name" value="Rossmann-like_a/b/a_fold"/>
</dbReference>
<comment type="pathway">
    <text evidence="12">Nucleotide-sugar biosynthesis; ADP-L-glycero-beta-D-manno-heptose biosynthesis; ADP-L-glycero-beta-D-manno-heptose from D-glycero-beta-D-manno-heptose 7-phosphate: step 3/4.</text>
</comment>
<evidence type="ECO:0000313" key="16">
    <source>
        <dbReference type="Proteomes" id="UP001359308"/>
    </source>
</evidence>
<keyword evidence="4 12" id="KW-0808">Transferase</keyword>
<evidence type="ECO:0000256" key="6">
    <source>
        <dbReference type="ARBA" id="ARBA00022741"/>
    </source>
</evidence>
<feature type="region of interest" description="Ribokinase" evidence="12">
    <location>
        <begin position="1"/>
        <end position="314"/>
    </location>
</feature>
<dbReference type="PROSITE" id="PS00583">
    <property type="entry name" value="PFKB_KINASES_1"/>
    <property type="match status" value="1"/>
</dbReference>
<comment type="function">
    <text evidence="1 12">Catalyzes the phosphorylation of D-glycero-D-manno-heptose 7-phosphate at the C-1 position to selectively form D-glycero-beta-D-manno-heptose-1,7-bisphosphate.</text>
</comment>
<keyword evidence="9 12" id="KW-0511">Multifunctional enzyme</keyword>
<dbReference type="NCBIfam" id="TIGR02199">
    <property type="entry name" value="rfaE_dom_II"/>
    <property type="match status" value="1"/>
</dbReference>
<reference evidence="15 16" key="1">
    <citation type="submission" date="2022-09" db="EMBL/GenBank/DDBJ databases">
        <authorList>
            <person name="Giprobiosintez L."/>
        </authorList>
    </citation>
    <scope>NUCLEOTIDE SEQUENCE [LARGE SCALE GENOMIC DNA]</scope>
    <source>
        <strain evidence="16">VKPM-B-12549 (GBS-15)</strain>
    </source>
</reference>
<feature type="domain" description="Cytidyltransferase-like" evidence="14">
    <location>
        <begin position="342"/>
        <end position="433"/>
    </location>
</feature>
<evidence type="ECO:0000256" key="9">
    <source>
        <dbReference type="ARBA" id="ARBA00023268"/>
    </source>
</evidence>
<organism evidence="15 16">
    <name type="scientific">Methylococcus capsulatus</name>
    <dbReference type="NCBI Taxonomy" id="414"/>
    <lineage>
        <taxon>Bacteria</taxon>
        <taxon>Pseudomonadati</taxon>
        <taxon>Pseudomonadota</taxon>
        <taxon>Gammaproteobacteria</taxon>
        <taxon>Methylococcales</taxon>
        <taxon>Methylococcaceae</taxon>
        <taxon>Methylococcus</taxon>
    </lineage>
</organism>
<feature type="active site" evidence="12">
    <location>
        <position position="262"/>
    </location>
</feature>
<feature type="binding site" evidence="12">
    <location>
        <begin position="193"/>
        <end position="196"/>
    </location>
    <ligand>
        <name>ATP</name>
        <dbReference type="ChEBI" id="CHEBI:30616"/>
    </ligand>
</feature>
<dbReference type="SUPFAM" id="SSF53613">
    <property type="entry name" value="Ribokinase-like"/>
    <property type="match status" value="1"/>
</dbReference>
<evidence type="ECO:0000256" key="12">
    <source>
        <dbReference type="HAMAP-Rule" id="MF_01603"/>
    </source>
</evidence>
<dbReference type="NCBIfam" id="TIGR00125">
    <property type="entry name" value="cyt_tran_rel"/>
    <property type="match status" value="1"/>
</dbReference>
<dbReference type="GO" id="GO:0016779">
    <property type="term" value="F:nucleotidyltransferase activity"/>
    <property type="evidence" value="ECO:0007669"/>
    <property type="project" value="UniProtKB-KW"/>
</dbReference>
<comment type="catalytic activity">
    <reaction evidence="12">
        <text>D-glycero-beta-D-manno-heptose 7-phosphate + ATP = D-glycero-beta-D-manno-heptose 1,7-bisphosphate + ADP + H(+)</text>
        <dbReference type="Rhea" id="RHEA:27473"/>
        <dbReference type="ChEBI" id="CHEBI:15378"/>
        <dbReference type="ChEBI" id="CHEBI:30616"/>
        <dbReference type="ChEBI" id="CHEBI:60204"/>
        <dbReference type="ChEBI" id="CHEBI:60208"/>
        <dbReference type="ChEBI" id="CHEBI:456216"/>
        <dbReference type="EC" id="2.7.1.167"/>
    </reaction>
</comment>
<dbReference type="SUPFAM" id="SSF52374">
    <property type="entry name" value="Nucleotidylyl transferase"/>
    <property type="match status" value="1"/>
</dbReference>
<comment type="similarity">
    <text evidence="12">In the C-terminal section; belongs to the cytidylyltransferase family.</text>
</comment>
<dbReference type="InterPro" id="IPR011913">
    <property type="entry name" value="RfaE_dom_I"/>
</dbReference>
<feature type="domain" description="Carbohydrate kinase PfkB" evidence="13">
    <location>
        <begin position="10"/>
        <end position="303"/>
    </location>
</feature>
<evidence type="ECO:0000256" key="7">
    <source>
        <dbReference type="ARBA" id="ARBA00022777"/>
    </source>
</evidence>
<sequence>MILPDFSLARVLVVGDLMLDRYWFGGASRISPEAPVPVVRVENSEERIGGAGNVALNLAALGGAVDLLGYAGEDEAADALERLLAAAGIRSHIERCPTVATVTKLRVVSRQQQLIRLDFEDGFHHLDPAPLVTRFLALLAEAGVVVLSDYAKGTLACVGEFIAASRRAGKPVLVDPKGMDFERYRGATLLTPNLSEFEAVVGACCGDAEIERKGLALMARLDLEALLVTRGEHGMSLLRPALGALHLPAHGKEVYDVTGAGDTVISVLAAALAVGRPLAEAVALANLAAGIVVGKLGTASVSPEELAIAIHGQRAPRRGAITLAELLEVLVPLRRAGERIVVTNGCFDLLHPGHVHYLEQARSLGDRLIVLVNGDDSVRRLKGAGRPVNPLPHRMAMLAALESVDWVVAFEGDTPRDEICAIRPDVLVKGGDYSDITAIAGHDCVLEAGGEVRILGFVEGHSTTRLIETIRNG</sequence>
<comment type="function">
    <text evidence="2 12">Catalyzes the ADP transfer from ATP to D-glycero-beta-D-manno-heptose 1-phosphate, yielding ADP-D-glycero-beta-D-manno-heptose.</text>
</comment>
<evidence type="ECO:0000256" key="1">
    <source>
        <dbReference type="ARBA" id="ARBA00002319"/>
    </source>
</evidence>
<feature type="region of interest" description="Cytidylyltransferase" evidence="12">
    <location>
        <begin position="342"/>
        <end position="473"/>
    </location>
</feature>
<evidence type="ECO:0000256" key="5">
    <source>
        <dbReference type="ARBA" id="ARBA00022695"/>
    </source>
</evidence>
<keyword evidence="16" id="KW-1185">Reference proteome</keyword>
<dbReference type="Gene3D" id="3.40.50.620">
    <property type="entry name" value="HUPs"/>
    <property type="match status" value="1"/>
</dbReference>
<evidence type="ECO:0000259" key="13">
    <source>
        <dbReference type="Pfam" id="PF00294"/>
    </source>
</evidence>
<evidence type="ECO:0000256" key="2">
    <source>
        <dbReference type="ARBA" id="ARBA00003753"/>
    </source>
</evidence>
<dbReference type="PANTHER" id="PTHR46969">
    <property type="entry name" value="BIFUNCTIONAL PROTEIN HLDE"/>
    <property type="match status" value="1"/>
</dbReference>
<dbReference type="InterPro" id="IPR029056">
    <property type="entry name" value="Ribokinase-like"/>
</dbReference>
<name>A0ABZ2F4L5_METCP</name>
<keyword evidence="8 12" id="KW-0067">ATP-binding</keyword>
<dbReference type="EMBL" id="CP104311">
    <property type="protein sequence ID" value="WWF01689.1"/>
    <property type="molecule type" value="Genomic_DNA"/>
</dbReference>
<dbReference type="InterPro" id="IPR004821">
    <property type="entry name" value="Cyt_trans-like"/>
</dbReference>
<dbReference type="InterPro" id="IPR011914">
    <property type="entry name" value="RfaE_dom_II"/>
</dbReference>
<evidence type="ECO:0000256" key="8">
    <source>
        <dbReference type="ARBA" id="ARBA00022840"/>
    </source>
</evidence>
<keyword evidence="10 12" id="KW-0119">Carbohydrate metabolism</keyword>
<dbReference type="InterPro" id="IPR002173">
    <property type="entry name" value="Carboh/pur_kinase_PfkB_CS"/>
</dbReference>
<dbReference type="CDD" id="cd01172">
    <property type="entry name" value="RfaE_like"/>
    <property type="match status" value="1"/>
</dbReference>
<comment type="pathway">
    <text evidence="12">Nucleotide-sugar biosynthesis; ADP-L-glycero-beta-D-manno-heptose biosynthesis; ADP-L-glycero-beta-D-manno-heptose from D-glycero-beta-D-manno-heptose 7-phosphate: step 1/4.</text>
</comment>
<dbReference type="Pfam" id="PF01467">
    <property type="entry name" value="CTP_transf_like"/>
    <property type="match status" value="1"/>
</dbReference>
<dbReference type="NCBIfam" id="TIGR02198">
    <property type="entry name" value="rfaE_dom_I"/>
    <property type="match status" value="1"/>
</dbReference>
<evidence type="ECO:0000256" key="11">
    <source>
        <dbReference type="ARBA" id="ARBA00047428"/>
    </source>
</evidence>
<dbReference type="Pfam" id="PF00294">
    <property type="entry name" value="PfkB"/>
    <property type="match status" value="1"/>
</dbReference>
<dbReference type="HAMAP" id="MF_01603">
    <property type="entry name" value="HldE"/>
    <property type="match status" value="1"/>
</dbReference>
<dbReference type="RefSeq" id="WP_198322613.1">
    <property type="nucleotide sequence ID" value="NZ_CP104311.1"/>
</dbReference>
<evidence type="ECO:0000256" key="4">
    <source>
        <dbReference type="ARBA" id="ARBA00022679"/>
    </source>
</evidence>
<keyword evidence="5 12" id="KW-0548">Nucleotidyltransferase</keyword>
<gene>
    <name evidence="12 15" type="primary">hldE</name>
    <name evidence="15" type="ORF">N4J17_14660</name>
</gene>
<dbReference type="Gene3D" id="3.40.1190.20">
    <property type="match status" value="1"/>
</dbReference>
<dbReference type="GO" id="GO:0033785">
    <property type="term" value="F:heptose 7-phosphate kinase activity"/>
    <property type="evidence" value="ECO:0007669"/>
    <property type="project" value="UniProtKB-EC"/>
</dbReference>
<evidence type="ECO:0000259" key="14">
    <source>
        <dbReference type="Pfam" id="PF01467"/>
    </source>
</evidence>
<keyword evidence="7 12" id="KW-0418">Kinase</keyword>
<comment type="pathway">
    <text evidence="3">Bacterial outer membrane biogenesis; LPS core biosynthesis.</text>
</comment>
<evidence type="ECO:0000313" key="15">
    <source>
        <dbReference type="EMBL" id="WWF01689.1"/>
    </source>
</evidence>
<evidence type="ECO:0000256" key="10">
    <source>
        <dbReference type="ARBA" id="ARBA00023277"/>
    </source>
</evidence>
<dbReference type="InterPro" id="IPR023030">
    <property type="entry name" value="Bifunc_HldE"/>
</dbReference>
<protein>
    <recommendedName>
        <fullName evidence="12">Bifunctional protein HldE</fullName>
    </recommendedName>
    <domain>
        <recommendedName>
            <fullName evidence="12">D-beta-D-heptose 7-phosphate kinase</fullName>
            <ecNumber evidence="12">2.7.1.167</ecNumber>
        </recommendedName>
        <alternativeName>
            <fullName evidence="12">D-beta-D-heptose 7-phosphotransferase</fullName>
        </alternativeName>
        <alternativeName>
            <fullName evidence="12">D-glycero-beta-D-manno-heptose-7-phosphate kinase</fullName>
        </alternativeName>
    </domain>
    <domain>
        <recommendedName>
            <fullName evidence="12">D-beta-D-heptose 1-phosphate adenylyltransferase</fullName>
            <ecNumber evidence="12">2.7.7.70</ecNumber>
        </recommendedName>
        <alternativeName>
            <fullName evidence="12">D-glycero-beta-D-manno-heptose 1-phosphate adenylyltransferase</fullName>
        </alternativeName>
    </domain>
</protein>
<keyword evidence="6 12" id="KW-0547">Nucleotide-binding</keyword>
<comment type="subunit">
    <text evidence="12">Homodimer.</text>
</comment>